<protein>
    <submittedName>
        <fullName evidence="1">Uncharacterized protein</fullName>
    </submittedName>
</protein>
<accession>A0A545VAB2</accession>
<proteinExistence type="predicted"/>
<name>A0A545VAB2_9HYPO</name>
<comment type="caution">
    <text evidence="1">The sequence shown here is derived from an EMBL/GenBank/DDBJ whole genome shotgun (WGS) entry which is preliminary data.</text>
</comment>
<reference evidence="1 2" key="1">
    <citation type="journal article" date="2019" name="Appl. Microbiol. Biotechnol.">
        <title>Genome sequence of Isaria javanica and comparative genome analysis insights into family S53 peptidase evolution in fungal entomopathogens.</title>
        <authorList>
            <person name="Lin R."/>
            <person name="Zhang X."/>
            <person name="Xin B."/>
            <person name="Zou M."/>
            <person name="Gao Y."/>
            <person name="Qin F."/>
            <person name="Hu Q."/>
            <person name="Xie B."/>
            <person name="Cheng X."/>
        </authorList>
    </citation>
    <scope>NUCLEOTIDE SEQUENCE [LARGE SCALE GENOMIC DNA]</scope>
    <source>
        <strain evidence="1 2">IJ1G</strain>
    </source>
</reference>
<keyword evidence="2" id="KW-1185">Reference proteome</keyword>
<dbReference type="AlphaFoldDB" id="A0A545VAB2"/>
<evidence type="ECO:0000313" key="2">
    <source>
        <dbReference type="Proteomes" id="UP000315783"/>
    </source>
</evidence>
<sequence>MCIKWARRHFLGRFSGVRRWCVACEGWLQSPCPLSPSPDAKRCPAAAKTAIRLGMRSLKSRGRTWDGTTMVGSRHRSRAVWPFGMGCSPSRFALTRNYQGTWGFPKHTRLSCRLLDKKIESVSRQIANAVLSVLGLTKQAAVADDRTRCLDHGRVVYL</sequence>
<dbReference type="EMBL" id="SPUK01000003">
    <property type="protein sequence ID" value="TQV98539.1"/>
    <property type="molecule type" value="Genomic_DNA"/>
</dbReference>
<gene>
    <name evidence="1" type="ORF">IF1G_02619</name>
</gene>
<organism evidence="1 2">
    <name type="scientific">Cordyceps javanica</name>
    <dbReference type="NCBI Taxonomy" id="43265"/>
    <lineage>
        <taxon>Eukaryota</taxon>
        <taxon>Fungi</taxon>
        <taxon>Dikarya</taxon>
        <taxon>Ascomycota</taxon>
        <taxon>Pezizomycotina</taxon>
        <taxon>Sordariomycetes</taxon>
        <taxon>Hypocreomycetidae</taxon>
        <taxon>Hypocreales</taxon>
        <taxon>Cordycipitaceae</taxon>
        <taxon>Cordyceps</taxon>
    </lineage>
</organism>
<evidence type="ECO:0000313" key="1">
    <source>
        <dbReference type="EMBL" id="TQV98539.1"/>
    </source>
</evidence>
<dbReference type="Proteomes" id="UP000315783">
    <property type="component" value="Unassembled WGS sequence"/>
</dbReference>